<keyword evidence="1" id="KW-1133">Transmembrane helix</keyword>
<name>A0ABT4M634_9BURK</name>
<keyword evidence="1" id="KW-0472">Membrane</keyword>
<dbReference type="RefSeq" id="WP_269359685.1">
    <property type="nucleotide sequence ID" value="NZ_JAPWHE010000010.1"/>
</dbReference>
<evidence type="ECO:0000256" key="1">
    <source>
        <dbReference type="SAM" id="Phobius"/>
    </source>
</evidence>
<sequence>MRAAAYRAFVLLVLLVSPLLYPILLLIVDHRVTWAGLREMYGYAWTQFRRGYP</sequence>
<keyword evidence="3" id="KW-1185">Reference proteome</keyword>
<reference evidence="2" key="1">
    <citation type="submission" date="2022-12" db="EMBL/GenBank/DDBJ databases">
        <title>Bacterial isolates from different developmental stages of Nematostella vectensis.</title>
        <authorList>
            <person name="Fraune S."/>
        </authorList>
    </citation>
    <scope>NUCLEOTIDE SEQUENCE</scope>
    <source>
        <strain evidence="2">G21619-S1</strain>
    </source>
</reference>
<gene>
    <name evidence="2" type="ORF">O4H32_12600</name>
</gene>
<comment type="caution">
    <text evidence="2">The sequence shown here is derived from an EMBL/GenBank/DDBJ whole genome shotgun (WGS) entry which is preliminary data.</text>
</comment>
<accession>A0ABT4M634</accession>
<evidence type="ECO:0000313" key="3">
    <source>
        <dbReference type="Proteomes" id="UP001068379"/>
    </source>
</evidence>
<dbReference type="Proteomes" id="UP001068379">
    <property type="component" value="Unassembled WGS sequence"/>
</dbReference>
<dbReference type="EMBL" id="JAPWHE010000010">
    <property type="protein sequence ID" value="MCZ4330786.1"/>
    <property type="molecule type" value="Genomic_DNA"/>
</dbReference>
<proteinExistence type="predicted"/>
<evidence type="ECO:0000313" key="2">
    <source>
        <dbReference type="EMBL" id="MCZ4330786.1"/>
    </source>
</evidence>
<keyword evidence="1" id="KW-0812">Transmembrane</keyword>
<protein>
    <submittedName>
        <fullName evidence="2">Uncharacterized protein</fullName>
    </submittedName>
</protein>
<organism evidence="2 3">
    <name type="scientific">Castellaniella denitrificans</name>
    <dbReference type="NCBI Taxonomy" id="56119"/>
    <lineage>
        <taxon>Bacteria</taxon>
        <taxon>Pseudomonadati</taxon>
        <taxon>Pseudomonadota</taxon>
        <taxon>Betaproteobacteria</taxon>
        <taxon>Burkholderiales</taxon>
        <taxon>Alcaligenaceae</taxon>
        <taxon>Castellaniella</taxon>
    </lineage>
</organism>
<feature type="transmembrane region" description="Helical" evidence="1">
    <location>
        <begin position="6"/>
        <end position="28"/>
    </location>
</feature>